<protein>
    <submittedName>
        <fullName evidence="2">Serine hydrolase domain-containing protein</fullName>
        <ecNumber evidence="2">3.-.-.-</ecNumber>
    </submittedName>
</protein>
<feature type="domain" description="Beta-lactamase-related" evidence="1">
    <location>
        <begin position="44"/>
        <end position="345"/>
    </location>
</feature>
<dbReference type="PANTHER" id="PTHR46825">
    <property type="entry name" value="D-ALANYL-D-ALANINE-CARBOXYPEPTIDASE/ENDOPEPTIDASE AMPH"/>
    <property type="match status" value="1"/>
</dbReference>
<comment type="caution">
    <text evidence="2">The sequence shown here is derived from an EMBL/GenBank/DDBJ whole genome shotgun (WGS) entry which is preliminary data.</text>
</comment>
<dbReference type="EMBL" id="JBHSED010000038">
    <property type="protein sequence ID" value="MFC4305392.1"/>
    <property type="molecule type" value="Genomic_DNA"/>
</dbReference>
<dbReference type="Proteomes" id="UP001595755">
    <property type="component" value="Unassembled WGS sequence"/>
</dbReference>
<proteinExistence type="predicted"/>
<keyword evidence="3" id="KW-1185">Reference proteome</keyword>
<name>A0ABV8SD91_9BACL</name>
<organism evidence="2 3">
    <name type="scientific">Cohnella boryungensis</name>
    <dbReference type="NCBI Taxonomy" id="768479"/>
    <lineage>
        <taxon>Bacteria</taxon>
        <taxon>Bacillati</taxon>
        <taxon>Bacillota</taxon>
        <taxon>Bacilli</taxon>
        <taxon>Bacillales</taxon>
        <taxon>Paenibacillaceae</taxon>
        <taxon>Cohnella</taxon>
    </lineage>
</organism>
<dbReference type="Pfam" id="PF00144">
    <property type="entry name" value="Beta-lactamase"/>
    <property type="match status" value="1"/>
</dbReference>
<dbReference type="PANTHER" id="PTHR46825:SF7">
    <property type="entry name" value="D-ALANYL-D-ALANINE CARBOXYPEPTIDASE"/>
    <property type="match status" value="1"/>
</dbReference>
<dbReference type="InterPro" id="IPR012338">
    <property type="entry name" value="Beta-lactam/transpept-like"/>
</dbReference>
<evidence type="ECO:0000313" key="2">
    <source>
        <dbReference type="EMBL" id="MFC4305392.1"/>
    </source>
</evidence>
<dbReference type="InterPro" id="IPR001466">
    <property type="entry name" value="Beta-lactam-related"/>
</dbReference>
<keyword evidence="2" id="KW-0378">Hydrolase</keyword>
<gene>
    <name evidence="2" type="ORF">ACFO1S_18325</name>
</gene>
<dbReference type="EC" id="3.-.-.-" evidence="2"/>
<evidence type="ECO:0000313" key="3">
    <source>
        <dbReference type="Proteomes" id="UP001595755"/>
    </source>
</evidence>
<dbReference type="InterPro" id="IPR050491">
    <property type="entry name" value="AmpC-like"/>
</dbReference>
<dbReference type="RefSeq" id="WP_204604280.1">
    <property type="nucleotide sequence ID" value="NZ_JBHSED010000038.1"/>
</dbReference>
<dbReference type="Gene3D" id="3.40.710.10">
    <property type="entry name" value="DD-peptidase/beta-lactamase superfamily"/>
    <property type="match status" value="1"/>
</dbReference>
<dbReference type="GO" id="GO:0016787">
    <property type="term" value="F:hydrolase activity"/>
    <property type="evidence" value="ECO:0007669"/>
    <property type="project" value="UniProtKB-KW"/>
</dbReference>
<reference evidence="3" key="1">
    <citation type="journal article" date="2019" name="Int. J. Syst. Evol. Microbiol.">
        <title>The Global Catalogue of Microorganisms (GCM) 10K type strain sequencing project: providing services to taxonomists for standard genome sequencing and annotation.</title>
        <authorList>
            <consortium name="The Broad Institute Genomics Platform"/>
            <consortium name="The Broad Institute Genome Sequencing Center for Infectious Disease"/>
            <person name="Wu L."/>
            <person name="Ma J."/>
        </authorList>
    </citation>
    <scope>NUCLEOTIDE SEQUENCE [LARGE SCALE GENOMIC DNA]</scope>
    <source>
        <strain evidence="3">CGMCC 4.1641</strain>
    </source>
</reference>
<dbReference type="SUPFAM" id="SSF56601">
    <property type="entry name" value="beta-lactamase/transpeptidase-like"/>
    <property type="match status" value="1"/>
</dbReference>
<accession>A0ABV8SD91</accession>
<evidence type="ECO:0000259" key="1">
    <source>
        <dbReference type="Pfam" id="PF00144"/>
    </source>
</evidence>
<sequence length="372" mass="42466">MKATEAQSRISDLLKRTVDKDPLIRNAYLLVHSARLGIHSHLAAGSENNPPVHAEQPYYIASVSKLFASVLCGRLADRGLIDFEDPIARFLDAELLRGLHVYKGRDRTSEILVRHLLNHTSGLHDFVEDKPAEGPSMINITLNEPSRLWQSPRELVEWAKPRLKTHFTPGQGFHYSDTGYHLLGLIMEQVTGKPYHELLRHFLFEPLGMKHSYLSRYSEPMEPNVHPMGRLYSRNTDITQYDSLSFMYAGGGLVSTTEDQLKFMKALVGNEILSRGTFERMKDWARFFPGIDYGYGLMRFKPMFLLMPGKYSSWGNAGSTGSFLFYHPATDAYLIGSLNQFRYNRKGIKLMFKAIDILLQCDRARAREKTAE</sequence>